<dbReference type="PANTHER" id="PTHR47481:SF31">
    <property type="entry name" value="OS01G0873500 PROTEIN"/>
    <property type="match status" value="1"/>
</dbReference>
<dbReference type="EMBL" id="SPHZ02000003">
    <property type="protein sequence ID" value="KAF0923612.1"/>
    <property type="molecule type" value="Genomic_DNA"/>
</dbReference>
<organism evidence="1 2">
    <name type="scientific">Oryza meyeriana var. granulata</name>
    <dbReference type="NCBI Taxonomy" id="110450"/>
    <lineage>
        <taxon>Eukaryota</taxon>
        <taxon>Viridiplantae</taxon>
        <taxon>Streptophyta</taxon>
        <taxon>Embryophyta</taxon>
        <taxon>Tracheophyta</taxon>
        <taxon>Spermatophyta</taxon>
        <taxon>Magnoliopsida</taxon>
        <taxon>Liliopsida</taxon>
        <taxon>Poales</taxon>
        <taxon>Poaceae</taxon>
        <taxon>BOP clade</taxon>
        <taxon>Oryzoideae</taxon>
        <taxon>Oryzeae</taxon>
        <taxon>Oryzinae</taxon>
        <taxon>Oryza</taxon>
        <taxon>Oryza meyeriana</taxon>
    </lineage>
</organism>
<accession>A0A6G1EGT4</accession>
<sequence length="124" mass="14094">MEQQQLARALWDAAKHMFRNNHETSIIYQEIEFRSLNQGDMFVMEYCRRLKNLADSLWDLGKPISNRTLVLNLICGLSSCFSTGVPFPMFATARSALLLAEMRHPAGASSDNDTALFTSPFIKY</sequence>
<evidence type="ECO:0000313" key="1">
    <source>
        <dbReference type="EMBL" id="KAF0923612.1"/>
    </source>
</evidence>
<proteinExistence type="predicted"/>
<reference evidence="1 2" key="1">
    <citation type="submission" date="2019-11" db="EMBL/GenBank/DDBJ databases">
        <title>Whole genome sequence of Oryza granulata.</title>
        <authorList>
            <person name="Li W."/>
        </authorList>
    </citation>
    <scope>NUCLEOTIDE SEQUENCE [LARGE SCALE GENOMIC DNA]</scope>
    <source>
        <strain evidence="2">cv. Menghai</strain>
        <tissue evidence="1">Leaf</tissue>
    </source>
</reference>
<gene>
    <name evidence="1" type="ORF">E2562_006601</name>
</gene>
<comment type="caution">
    <text evidence="1">The sequence shown here is derived from an EMBL/GenBank/DDBJ whole genome shotgun (WGS) entry which is preliminary data.</text>
</comment>
<name>A0A6G1EGT4_9ORYZ</name>
<dbReference type="Proteomes" id="UP000479710">
    <property type="component" value="Unassembled WGS sequence"/>
</dbReference>
<dbReference type="AlphaFoldDB" id="A0A6G1EGT4"/>
<protein>
    <submittedName>
        <fullName evidence="1">Uncharacterized protein</fullName>
    </submittedName>
</protein>
<dbReference type="PANTHER" id="PTHR47481">
    <property type="match status" value="1"/>
</dbReference>
<evidence type="ECO:0000313" key="2">
    <source>
        <dbReference type="Proteomes" id="UP000479710"/>
    </source>
</evidence>
<dbReference type="OrthoDB" id="1675099at2759"/>
<keyword evidence="2" id="KW-1185">Reference proteome</keyword>